<dbReference type="EMBL" id="CAKAEH010001515">
    <property type="protein sequence ID" value="CAG9537087.1"/>
    <property type="molecule type" value="Genomic_DNA"/>
</dbReference>
<keyword evidence="2" id="KW-1185">Reference proteome</keyword>
<dbReference type="OrthoDB" id="1667587at2759"/>
<dbReference type="Proteomes" id="UP000746747">
    <property type="component" value="Unassembled WGS sequence"/>
</dbReference>
<gene>
    <name evidence="1" type="ORF">CJOHNSTONI_LOCUS6944</name>
</gene>
<dbReference type="PANTHER" id="PTHR16537">
    <property type="entry name" value="SJOEGREN SYNDROME/SCLERODERMA AUTOANTIGEN 1"/>
    <property type="match status" value="1"/>
</dbReference>
<dbReference type="InterPro" id="IPR051888">
    <property type="entry name" value="UPF0148_domain"/>
</dbReference>
<sequence length="277" mass="31961">MLVSQFFGDILGVFQDRFQRSRRLSFYYASLEYSDGRVKGLYNCMVRHQFDIISKSKSPKIETDIAHQVEGMNLNGLQQVTQEHQQLLEQTRHRLRDRISSRMGELLLLGQTMLNEYCELCAGILMENRQGVRSCVACEMVNTELSRGQNYRTAVPNNDDLNDLTEHGNMSRSSEVLQSPTQFLPADSTARSSHSPVERRDFPVRTHRNHRFHVEEGISPHADFLESGNVKMALEAIDDKLKWCAERLKSCDNVEEIMELYEIIDRGIGILKRFMNT</sequence>
<dbReference type="InterPro" id="IPR009563">
    <property type="entry name" value="SSSCA1"/>
</dbReference>
<proteinExistence type="predicted"/>
<dbReference type="AlphaFoldDB" id="A0A8J2PV66"/>
<name>A0A8J2PV66_9BILA</name>
<comment type="caution">
    <text evidence="1">The sequence shown here is derived from an EMBL/GenBank/DDBJ whole genome shotgun (WGS) entry which is preliminary data.</text>
</comment>
<organism evidence="1 2">
    <name type="scientific">Cercopithifilaria johnstoni</name>
    <dbReference type="NCBI Taxonomy" id="2874296"/>
    <lineage>
        <taxon>Eukaryota</taxon>
        <taxon>Metazoa</taxon>
        <taxon>Ecdysozoa</taxon>
        <taxon>Nematoda</taxon>
        <taxon>Chromadorea</taxon>
        <taxon>Rhabditida</taxon>
        <taxon>Spirurina</taxon>
        <taxon>Spiruromorpha</taxon>
        <taxon>Filarioidea</taxon>
        <taxon>Onchocercidae</taxon>
        <taxon>Cercopithifilaria</taxon>
    </lineage>
</organism>
<evidence type="ECO:0000313" key="2">
    <source>
        <dbReference type="Proteomes" id="UP000746747"/>
    </source>
</evidence>
<evidence type="ECO:0000313" key="1">
    <source>
        <dbReference type="EMBL" id="CAG9537087.1"/>
    </source>
</evidence>
<dbReference type="Pfam" id="PF06677">
    <property type="entry name" value="Auto_anti-p27"/>
    <property type="match status" value="1"/>
</dbReference>
<accession>A0A8J2PV66</accession>
<reference evidence="1" key="1">
    <citation type="submission" date="2021-09" db="EMBL/GenBank/DDBJ databases">
        <authorList>
            <consortium name="Pathogen Informatics"/>
        </authorList>
    </citation>
    <scope>NUCLEOTIDE SEQUENCE</scope>
</reference>
<protein>
    <submittedName>
        <fullName evidence="1">Uncharacterized protein</fullName>
    </submittedName>
</protein>
<dbReference type="PANTHER" id="PTHR16537:SF1">
    <property type="entry name" value="PROTEIN ZNRD2"/>
    <property type="match status" value="1"/>
</dbReference>